<dbReference type="EMBL" id="CACRYJ010000022">
    <property type="protein sequence ID" value="VZO36457.1"/>
    <property type="molecule type" value="Genomic_DNA"/>
</dbReference>
<comment type="caution">
    <text evidence="1">The sequence shown here is derived from an EMBL/GenBank/DDBJ whole genome shotgun (WGS) entry which is preliminary data.</text>
</comment>
<organism evidence="1 2">
    <name type="scientific">Occultella aeris</name>
    <dbReference type="NCBI Taxonomy" id="2761496"/>
    <lineage>
        <taxon>Bacteria</taxon>
        <taxon>Bacillati</taxon>
        <taxon>Actinomycetota</taxon>
        <taxon>Actinomycetes</taxon>
        <taxon>Micrococcales</taxon>
        <taxon>Ruaniaceae</taxon>
        <taxon>Occultella</taxon>
    </lineage>
</organism>
<proteinExistence type="predicted"/>
<accession>A0A7M4DHR4</accession>
<dbReference type="AlphaFoldDB" id="A0A7M4DHR4"/>
<reference evidence="1 2" key="1">
    <citation type="submission" date="2019-11" db="EMBL/GenBank/DDBJ databases">
        <authorList>
            <person name="Criscuolo A."/>
        </authorList>
    </citation>
    <scope>NUCLEOTIDE SEQUENCE [LARGE SCALE GENOMIC DNA]</scope>
    <source>
        <strain evidence="1">CIP111667</strain>
    </source>
</reference>
<protein>
    <submittedName>
        <fullName evidence="1">Uncharacterized protein</fullName>
    </submittedName>
</protein>
<name>A0A7M4DHR4_9MICO</name>
<evidence type="ECO:0000313" key="1">
    <source>
        <dbReference type="EMBL" id="VZO36457.1"/>
    </source>
</evidence>
<gene>
    <name evidence="1" type="ORF">HALOF300_01664</name>
</gene>
<dbReference type="Proteomes" id="UP000419743">
    <property type="component" value="Unassembled WGS sequence"/>
</dbReference>
<sequence>MARSDVGEPQPGLRVGPTSEFSLFFRVKPGSEQSLRTALTDLQNTPGYRPGDYGMAIQTIHEARFVMFDDDTRLAFVTSFDGPWDAYMEDFFTSGPTLALFDVIFRHVEGYGGLPDLSALRAFVLDAEHVAAAYARNYPGTVKEIRKALRVSRAFQEVLDHPQAAELLQHPAMRPLWDEAGD</sequence>
<evidence type="ECO:0000313" key="2">
    <source>
        <dbReference type="Proteomes" id="UP000419743"/>
    </source>
</evidence>
<dbReference type="RefSeq" id="WP_156740480.1">
    <property type="nucleotide sequence ID" value="NZ_CACRYJ010000022.1"/>
</dbReference>
<keyword evidence="2" id="KW-1185">Reference proteome</keyword>